<reference evidence="1 2" key="1">
    <citation type="submission" date="2019-02" db="EMBL/GenBank/DDBJ databases">
        <title>Deep-cultivation of Planctomycetes and their phenomic and genomic characterization uncovers novel biology.</title>
        <authorList>
            <person name="Wiegand S."/>
            <person name="Jogler M."/>
            <person name="Boedeker C."/>
            <person name="Pinto D."/>
            <person name="Vollmers J."/>
            <person name="Rivas-Marin E."/>
            <person name="Kohn T."/>
            <person name="Peeters S.H."/>
            <person name="Heuer A."/>
            <person name="Rast P."/>
            <person name="Oberbeckmann S."/>
            <person name="Bunk B."/>
            <person name="Jeske O."/>
            <person name="Meyerdierks A."/>
            <person name="Storesund J.E."/>
            <person name="Kallscheuer N."/>
            <person name="Luecker S."/>
            <person name="Lage O.M."/>
            <person name="Pohl T."/>
            <person name="Merkel B.J."/>
            <person name="Hornburger P."/>
            <person name="Mueller R.-W."/>
            <person name="Bruemmer F."/>
            <person name="Labrenz M."/>
            <person name="Spormann A.M."/>
            <person name="Op Den Camp H."/>
            <person name="Overmann J."/>
            <person name="Amann R."/>
            <person name="Jetten M.S.M."/>
            <person name="Mascher T."/>
            <person name="Medema M.H."/>
            <person name="Devos D.P."/>
            <person name="Kaster A.-K."/>
            <person name="Ovreas L."/>
            <person name="Rohde M."/>
            <person name="Galperin M.Y."/>
            <person name="Jogler C."/>
        </authorList>
    </citation>
    <scope>NUCLEOTIDE SEQUENCE [LARGE SCALE GENOMIC DNA]</scope>
    <source>
        <strain evidence="1 2">Enr8</strain>
    </source>
</reference>
<comment type="caution">
    <text evidence="1">The sequence shown here is derived from an EMBL/GenBank/DDBJ whole genome shotgun (WGS) entry which is preliminary data.</text>
</comment>
<dbReference type="AlphaFoldDB" id="A0A5C5UST4"/>
<organism evidence="1 2">
    <name type="scientific">Blastopirellula retiformator</name>
    <dbReference type="NCBI Taxonomy" id="2527970"/>
    <lineage>
        <taxon>Bacteria</taxon>
        <taxon>Pseudomonadati</taxon>
        <taxon>Planctomycetota</taxon>
        <taxon>Planctomycetia</taxon>
        <taxon>Pirellulales</taxon>
        <taxon>Pirellulaceae</taxon>
        <taxon>Blastopirellula</taxon>
    </lineage>
</organism>
<evidence type="ECO:0000313" key="2">
    <source>
        <dbReference type="Proteomes" id="UP000318878"/>
    </source>
</evidence>
<keyword evidence="2" id="KW-1185">Reference proteome</keyword>
<dbReference type="EMBL" id="SJPF01000008">
    <property type="protein sequence ID" value="TWT29444.1"/>
    <property type="molecule type" value="Genomic_DNA"/>
</dbReference>
<dbReference type="Proteomes" id="UP000318878">
    <property type="component" value="Unassembled WGS sequence"/>
</dbReference>
<proteinExistence type="predicted"/>
<gene>
    <name evidence="1" type="ORF">Enr8_49600</name>
</gene>
<evidence type="ECO:0000313" key="1">
    <source>
        <dbReference type="EMBL" id="TWT29444.1"/>
    </source>
</evidence>
<protein>
    <submittedName>
        <fullName evidence="1">Uncharacterized protein</fullName>
    </submittedName>
</protein>
<sequence length="89" mass="10301">MCQKRKWKIHLHWQHAAPASIAARDDAGVMNSNFERHEGESEAFERVGQMAKAGSPAGWCNRGIYKIFRVFLFACKSTRLDLNRKRYFA</sequence>
<name>A0A5C5UST4_9BACT</name>
<accession>A0A5C5UST4</accession>